<feature type="compositionally biased region" description="Low complexity" evidence="2">
    <location>
        <begin position="25"/>
        <end position="59"/>
    </location>
</feature>
<evidence type="ECO:0000256" key="3">
    <source>
        <dbReference type="SAM" id="SignalP"/>
    </source>
</evidence>
<dbReference type="InterPro" id="IPR002901">
    <property type="entry name" value="MGlyc_endo_b_GlcNAc-like_dom"/>
</dbReference>
<protein>
    <recommendedName>
        <fullName evidence="4">Mannosyl-glycoprotein endo-beta-N-acetylglucosamidase-like domain-containing protein</fullName>
    </recommendedName>
</protein>
<evidence type="ECO:0000256" key="1">
    <source>
        <dbReference type="ARBA" id="ARBA00022801"/>
    </source>
</evidence>
<keyword evidence="3" id="KW-0732">Signal</keyword>
<keyword evidence="6" id="KW-1185">Reference proteome</keyword>
<dbReference type="Pfam" id="PF01832">
    <property type="entry name" value="Glucosaminidase"/>
    <property type="match status" value="1"/>
</dbReference>
<organism evidence="5 6">
    <name type="scientific">Brochothrix campestris FSL F6-1037</name>
    <dbReference type="NCBI Taxonomy" id="1265861"/>
    <lineage>
        <taxon>Bacteria</taxon>
        <taxon>Bacillati</taxon>
        <taxon>Bacillota</taxon>
        <taxon>Bacilli</taxon>
        <taxon>Bacillales</taxon>
        <taxon>Listeriaceae</taxon>
        <taxon>Brochothrix</taxon>
    </lineage>
</organism>
<proteinExistence type="predicted"/>
<evidence type="ECO:0000259" key="4">
    <source>
        <dbReference type="SMART" id="SM00047"/>
    </source>
</evidence>
<dbReference type="Pfam" id="PF19087">
    <property type="entry name" value="DUF5776"/>
    <property type="match status" value="7"/>
</dbReference>
<comment type="caution">
    <text evidence="5">The sequence shown here is derived from an EMBL/GenBank/DDBJ whole genome shotgun (WGS) entry which is preliminary data.</text>
</comment>
<accession>W7CPH7</accession>
<dbReference type="Proteomes" id="UP000019243">
    <property type="component" value="Unassembled WGS sequence"/>
</dbReference>
<keyword evidence="1" id="KW-0378">Hydrolase</keyword>
<feature type="region of interest" description="Disordered" evidence="2">
    <location>
        <begin position="108"/>
        <end position="134"/>
    </location>
</feature>
<dbReference type="STRING" id="1265861.BCAMP_09665"/>
<name>W7CPH7_9LIST</name>
<reference evidence="5 6" key="1">
    <citation type="submission" date="2012-12" db="EMBL/GenBank/DDBJ databases">
        <title>Novel taxa of Listeriaceae from agricultural environments in the United States.</title>
        <authorList>
            <person name="den Bakker H.C."/>
            <person name="Allred A."/>
            <person name="Warchocki S."/>
            <person name="Wright E.M."/>
            <person name="Burrell A."/>
            <person name="Nightingale K.K."/>
            <person name="Kephart D."/>
            <person name="Wiedmann M."/>
        </authorList>
    </citation>
    <scope>NUCLEOTIDE SEQUENCE [LARGE SCALE GENOMIC DNA]</scope>
    <source>
        <strain evidence="5 6">FSL F6-1037</strain>
    </source>
</reference>
<dbReference type="InterPro" id="IPR051056">
    <property type="entry name" value="Glycosyl_Hydrolase_73"/>
</dbReference>
<dbReference type="EMBL" id="AODH01000040">
    <property type="protein sequence ID" value="EUJ37621.1"/>
    <property type="molecule type" value="Genomic_DNA"/>
</dbReference>
<dbReference type="Gene3D" id="4.10.80.30">
    <property type="entry name" value="DNA polymerase, domain 6"/>
    <property type="match status" value="1"/>
</dbReference>
<dbReference type="SMART" id="SM00047">
    <property type="entry name" value="LYZ2"/>
    <property type="match status" value="1"/>
</dbReference>
<dbReference type="InterPro" id="IPR044081">
    <property type="entry name" value="DUF5776"/>
</dbReference>
<feature type="compositionally biased region" description="Polar residues" evidence="2">
    <location>
        <begin position="66"/>
        <end position="84"/>
    </location>
</feature>
<feature type="region of interest" description="Disordered" evidence="2">
    <location>
        <begin position="25"/>
        <end position="92"/>
    </location>
</feature>
<feature type="domain" description="Mannosyl-glycoprotein endo-beta-N-acetylglucosamidase-like" evidence="4">
    <location>
        <begin position="135"/>
        <end position="287"/>
    </location>
</feature>
<dbReference type="Gene3D" id="1.10.530.10">
    <property type="match status" value="1"/>
</dbReference>
<evidence type="ECO:0000313" key="5">
    <source>
        <dbReference type="EMBL" id="EUJ37621.1"/>
    </source>
</evidence>
<evidence type="ECO:0000256" key="2">
    <source>
        <dbReference type="SAM" id="MobiDB-lite"/>
    </source>
</evidence>
<dbReference type="PANTHER" id="PTHR33308:SF10">
    <property type="entry name" value="EXO-GLUCOSAMINIDASE LYTG"/>
    <property type="match status" value="1"/>
</dbReference>
<feature type="signal peptide" evidence="3">
    <location>
        <begin position="1"/>
        <end position="24"/>
    </location>
</feature>
<dbReference type="RefSeq" id="WP_051456999.1">
    <property type="nucleotide sequence ID" value="NZ_AODH01000040.1"/>
</dbReference>
<feature type="chain" id="PRO_5004890300" description="Mannosyl-glycoprotein endo-beta-N-acetylglucosamidase-like domain-containing protein" evidence="3">
    <location>
        <begin position="25"/>
        <end position="832"/>
    </location>
</feature>
<evidence type="ECO:0000313" key="6">
    <source>
        <dbReference type="Proteomes" id="UP000019243"/>
    </source>
</evidence>
<dbReference type="GO" id="GO:0004040">
    <property type="term" value="F:amidase activity"/>
    <property type="evidence" value="ECO:0007669"/>
    <property type="project" value="InterPro"/>
</dbReference>
<dbReference type="PANTHER" id="PTHR33308">
    <property type="entry name" value="PEPTIDOGLYCAN HYDROLASE FLGJ"/>
    <property type="match status" value="1"/>
</dbReference>
<dbReference type="PATRIC" id="fig|1265861.3.peg.1893"/>
<gene>
    <name evidence="5" type="ORF">BCAMP_09665</name>
</gene>
<sequence length="832" mass="92780">MRQKIMLLAMVTTMSLTVMPPVYANSSMTDSDSQSESEQSVSQNETESSTSENQVTSESTEVEKPPTTSQTERTESENSTQAETRMTEESEDALAQAVADVMRDLPKMELDPTRGPGYYEVETNSRSKRSVSTTSATAVTNTQAFLNKIKAGAISGWKKYKVLPSLTGSQAVLESGWGSSGLSTSANNLFGIKGRYNNQYELWPTAEYINGQWVTVNAEFRKYPSWKESMEDHGKFLVDNSRYAKVLGQKDYKKATQLIWEAGYATDPDYPGKLQSTIEYNNLVAWDKEAFEDTVNLANYYTSNPKKVVTKKADYSYKGVEFTTANRVKNYASGTILTVTAIEKSKNGTPRLQLSDGTYFTAHRSNVQQLVSNVANYYTTNPSKIIMKKDDYAYNTTEFNTGTRNKLYKKGAVLNVKSISYSANGTPRLLLTNGLYLTAHQSNVVKAMATISKYYTTNPKTIIMKKDDYVYKTTEFNTGTRGALQKKGQVLTVKAIVYSANWTPRLQLSNGTYVSAHTSNVVKAMDTIAKYYTTNPKKINMKRADYAYSSPEFNAKTKVKQYAASTLLNVKAIEYSSDWIPRLLLTNGLYVSAHQSNVVKSLSNIDNYYTSNPGTIIMKKDDYAYKTTEFNTSTRGALQKKGTVLKVTGIVYSANMTPRLKLSNGTFISAHTSNVVKAMDTIGKYYTTNPSTIIMKKDDYVYKTTEFNTNTRGKLQKKGTVLKVTGIVYSANWTPRLKLNDGTFVSAHTSNVVKAMSNIANYYTTNPKKIIMVKDDYAYKTTEFNTGTRGKLHKKGAVLNVTAVTYSANWTPRLKLSDGSFISAHQSNVKKQ</sequence>
<dbReference type="AlphaFoldDB" id="W7CPH7"/>